<evidence type="ECO:0000256" key="1">
    <source>
        <dbReference type="SAM" id="MobiDB-lite"/>
    </source>
</evidence>
<dbReference type="AlphaFoldDB" id="A0A8J7GTM8"/>
<evidence type="ECO:0000313" key="2">
    <source>
        <dbReference type="EMBL" id="MBG6137026.1"/>
    </source>
</evidence>
<accession>A0A8J7GTM8</accession>
<dbReference type="RefSeq" id="WP_197003935.1">
    <property type="nucleotide sequence ID" value="NZ_BONS01000022.1"/>
</dbReference>
<organism evidence="2 3">
    <name type="scientific">Longispora fulva</name>
    <dbReference type="NCBI Taxonomy" id="619741"/>
    <lineage>
        <taxon>Bacteria</taxon>
        <taxon>Bacillati</taxon>
        <taxon>Actinomycetota</taxon>
        <taxon>Actinomycetes</taxon>
        <taxon>Micromonosporales</taxon>
        <taxon>Micromonosporaceae</taxon>
        <taxon>Longispora</taxon>
    </lineage>
</organism>
<gene>
    <name evidence="2" type="ORF">IW245_003220</name>
</gene>
<keyword evidence="3" id="KW-1185">Reference proteome</keyword>
<protein>
    <submittedName>
        <fullName evidence="2">Uncharacterized protein</fullName>
    </submittedName>
</protein>
<evidence type="ECO:0000313" key="3">
    <source>
        <dbReference type="Proteomes" id="UP000622552"/>
    </source>
</evidence>
<feature type="compositionally biased region" description="Basic and acidic residues" evidence="1">
    <location>
        <begin position="1"/>
        <end position="10"/>
    </location>
</feature>
<reference evidence="2" key="1">
    <citation type="submission" date="2020-11" db="EMBL/GenBank/DDBJ databases">
        <title>Sequencing the genomes of 1000 actinobacteria strains.</title>
        <authorList>
            <person name="Klenk H.-P."/>
        </authorList>
    </citation>
    <scope>NUCLEOTIDE SEQUENCE</scope>
    <source>
        <strain evidence="2">DSM 45356</strain>
    </source>
</reference>
<dbReference type="EMBL" id="JADOUF010000001">
    <property type="protein sequence ID" value="MBG6137026.1"/>
    <property type="molecule type" value="Genomic_DNA"/>
</dbReference>
<proteinExistence type="predicted"/>
<feature type="region of interest" description="Disordered" evidence="1">
    <location>
        <begin position="1"/>
        <end position="41"/>
    </location>
</feature>
<comment type="caution">
    <text evidence="2">The sequence shown here is derived from an EMBL/GenBank/DDBJ whole genome shotgun (WGS) entry which is preliminary data.</text>
</comment>
<dbReference type="Proteomes" id="UP000622552">
    <property type="component" value="Unassembled WGS sequence"/>
</dbReference>
<sequence>MGFARDHDHGVAPGPRRPADPERRSPRHPDTGGTPQTTDLGPAALQRAVGNQAVTRLLTGQLPVQRAVVRDYPDILSRLRSLWVSDGDEYRIMSYLLTDPQDQYDTVRAMMRDGVLTEFFDQLPSDARTRFGTLITTVERYRDDRLTPDEQLSFRHRMDWVRTAADADAAFAALRGMPGTERATVLAAVPAAEFEAWSRLLPARTDPVELRALQDLEIAANGTSRAAMGTQQHAFLASQAAAQGKTVEQFLRGEADARGYGGQRALWWPRLSPAAQARWRQRFTVALSRVEAALPADLRRVLAGARAGGGGIEFDPQAVEENSAYAMNTGNIRLRVGKDWLLAAEHSPASVFENIAHELGGHRDYGTELTWDIMTDATSPAERAAAAAGGRPLYTAYGYLENELYAELRELPHRTPDSQGDEPEQDVPRQLRQIQAGFAPGVAAVVVRAFRRRIAHDARITPAALALYDRHVRAVFGITF</sequence>
<feature type="compositionally biased region" description="Basic and acidic residues" evidence="1">
    <location>
        <begin position="17"/>
        <end position="30"/>
    </location>
</feature>
<name>A0A8J7GTM8_9ACTN</name>